<proteinExistence type="predicted"/>
<evidence type="ECO:0000256" key="1">
    <source>
        <dbReference type="ARBA" id="ARBA00023239"/>
    </source>
</evidence>
<evidence type="ECO:0000313" key="4">
    <source>
        <dbReference type="Proteomes" id="UP001500886"/>
    </source>
</evidence>
<keyword evidence="1" id="KW-0456">Lyase</keyword>
<dbReference type="InterPro" id="IPR032465">
    <property type="entry name" value="ACMSD"/>
</dbReference>
<dbReference type="PANTHER" id="PTHR21240:SF28">
    <property type="entry name" value="ISO-OROTATE DECARBOXYLASE (EUROFUNG)"/>
    <property type="match status" value="1"/>
</dbReference>
<gene>
    <name evidence="3" type="ORF">GCM10010315_24610</name>
</gene>
<dbReference type="RefSeq" id="WP_344435075.1">
    <property type="nucleotide sequence ID" value="NZ_BAAASL010000008.1"/>
</dbReference>
<accession>A0ABP6G4P0</accession>
<evidence type="ECO:0000259" key="2">
    <source>
        <dbReference type="Pfam" id="PF04909"/>
    </source>
</evidence>
<keyword evidence="4" id="KW-1185">Reference proteome</keyword>
<dbReference type="Proteomes" id="UP001500886">
    <property type="component" value="Unassembled WGS sequence"/>
</dbReference>
<dbReference type="InterPro" id="IPR006680">
    <property type="entry name" value="Amidohydro-rel"/>
</dbReference>
<dbReference type="SUPFAM" id="SSF51556">
    <property type="entry name" value="Metallo-dependent hydrolases"/>
    <property type="match status" value="1"/>
</dbReference>
<evidence type="ECO:0000313" key="3">
    <source>
        <dbReference type="EMBL" id="GAA2715460.1"/>
    </source>
</evidence>
<comment type="caution">
    <text evidence="3">The sequence shown here is derived from an EMBL/GenBank/DDBJ whole genome shotgun (WGS) entry which is preliminary data.</text>
</comment>
<feature type="domain" description="Amidohydrolase-related" evidence="2">
    <location>
        <begin position="107"/>
        <end position="397"/>
    </location>
</feature>
<name>A0ABP6G4P0_9ACTN</name>
<sequence length="406" mass="44686">MASFPKIISVDDHVVEPPDVWRDRLPAKFRGAGPRVVRAPVEGMTFRGGRFAPVMGAPGGEGPPADWWVYEDLCRPLTRLDSAVGCSRDEVKLEGITYEDMRPGSYAVAERLADMDANHVQSSLCFPTFPRFCGQTFAEAADRELALACVRAYNDWMVEEWCGPAAAGRLIPLTLVPLWDAELAAEEVRRNAARGVRAVCFSEIPPHLGLPSVHGDGWDPFLRACDETGTVVAMHIGSSSRMPSTSADAPPAVGSALTFANCCFSLVDWLMSGKFDRFPGLRVMYAEGQIGWIPYILERADTVWEENRGWGGVAEKVLTPPSEQFARHVYGCFFDDAFGLRNLAAIGEPNVLYETDYPHSDSTWPRSREVAEEQMAHLPQETVRRLVRGNAIELLGLTPEGLWAGG</sequence>
<dbReference type="Pfam" id="PF04909">
    <property type="entry name" value="Amidohydro_2"/>
    <property type="match status" value="1"/>
</dbReference>
<dbReference type="PANTHER" id="PTHR21240">
    <property type="entry name" value="2-AMINO-3-CARBOXYLMUCONATE-6-SEMIALDEHYDE DECARBOXYLASE"/>
    <property type="match status" value="1"/>
</dbReference>
<organism evidence="3 4">
    <name type="scientific">Streptomyces luteosporeus</name>
    <dbReference type="NCBI Taxonomy" id="173856"/>
    <lineage>
        <taxon>Bacteria</taxon>
        <taxon>Bacillati</taxon>
        <taxon>Actinomycetota</taxon>
        <taxon>Actinomycetes</taxon>
        <taxon>Kitasatosporales</taxon>
        <taxon>Streptomycetaceae</taxon>
        <taxon>Streptomyces</taxon>
    </lineage>
</organism>
<reference evidence="4" key="1">
    <citation type="journal article" date="2019" name="Int. J. Syst. Evol. Microbiol.">
        <title>The Global Catalogue of Microorganisms (GCM) 10K type strain sequencing project: providing services to taxonomists for standard genome sequencing and annotation.</title>
        <authorList>
            <consortium name="The Broad Institute Genomics Platform"/>
            <consortium name="The Broad Institute Genome Sequencing Center for Infectious Disease"/>
            <person name="Wu L."/>
            <person name="Ma J."/>
        </authorList>
    </citation>
    <scope>NUCLEOTIDE SEQUENCE [LARGE SCALE GENOMIC DNA]</scope>
    <source>
        <strain evidence="4">JCM 4542</strain>
    </source>
</reference>
<protein>
    <submittedName>
        <fullName evidence="3">Amidohydrolase family protein</fullName>
    </submittedName>
</protein>
<dbReference type="Gene3D" id="3.20.20.140">
    <property type="entry name" value="Metal-dependent hydrolases"/>
    <property type="match status" value="1"/>
</dbReference>
<dbReference type="EMBL" id="BAAASL010000008">
    <property type="protein sequence ID" value="GAA2715460.1"/>
    <property type="molecule type" value="Genomic_DNA"/>
</dbReference>
<dbReference type="InterPro" id="IPR032466">
    <property type="entry name" value="Metal_Hydrolase"/>
</dbReference>